<evidence type="ECO:0000256" key="4">
    <source>
        <dbReference type="ARBA" id="ARBA00010312"/>
    </source>
</evidence>
<dbReference type="Pfam" id="PF04879">
    <property type="entry name" value="Molybdop_Fe4S4"/>
    <property type="match status" value="1"/>
</dbReference>
<dbReference type="GO" id="GO:0009061">
    <property type="term" value="P:anaerobic respiration"/>
    <property type="evidence" value="ECO:0007669"/>
    <property type="project" value="TreeGrafter"/>
</dbReference>
<evidence type="ECO:0000256" key="8">
    <source>
        <dbReference type="ARBA" id="ARBA00022729"/>
    </source>
</evidence>
<comment type="caution">
    <text evidence="14">The sequence shown here is derived from an EMBL/GenBank/DDBJ whole genome shotgun (WGS) entry which is preliminary data.</text>
</comment>
<dbReference type="SUPFAM" id="SSF53706">
    <property type="entry name" value="Formate dehydrogenase/DMSO reductase, domains 1-3"/>
    <property type="match status" value="1"/>
</dbReference>
<dbReference type="PROSITE" id="PS51318">
    <property type="entry name" value="TAT"/>
    <property type="match status" value="1"/>
</dbReference>
<organism evidence="14 15">
    <name type="scientific">Turicimonas muris</name>
    <dbReference type="NCBI Taxonomy" id="1796652"/>
    <lineage>
        <taxon>Bacteria</taxon>
        <taxon>Pseudomonadati</taxon>
        <taxon>Pseudomonadota</taxon>
        <taxon>Betaproteobacteria</taxon>
        <taxon>Burkholderiales</taxon>
        <taxon>Sutterellaceae</taxon>
        <taxon>Turicimonas</taxon>
    </lineage>
</organism>
<dbReference type="Pfam" id="PF01568">
    <property type="entry name" value="Molydop_binding"/>
    <property type="match status" value="1"/>
</dbReference>
<name>A0A227KDH8_9BURK</name>
<keyword evidence="7" id="KW-0479">Metal-binding</keyword>
<proteinExistence type="inferred from homology"/>
<keyword evidence="8 12" id="KW-0732">Signal</keyword>
<dbReference type="AlphaFoldDB" id="A0A227KDH8"/>
<accession>A0A227KDH8</accession>
<evidence type="ECO:0000259" key="13">
    <source>
        <dbReference type="PROSITE" id="PS51669"/>
    </source>
</evidence>
<evidence type="ECO:0000256" key="7">
    <source>
        <dbReference type="ARBA" id="ARBA00022723"/>
    </source>
</evidence>
<dbReference type="InterPro" id="IPR006963">
    <property type="entry name" value="Mopterin_OxRdtase_4Fe-4S_dom"/>
</dbReference>
<reference evidence="15" key="1">
    <citation type="submission" date="2017-05" db="EMBL/GenBank/DDBJ databases">
        <title>Improved OligoMM genomes.</title>
        <authorList>
            <person name="Garzetti D."/>
        </authorList>
    </citation>
    <scope>NUCLEOTIDE SEQUENCE [LARGE SCALE GENOMIC DNA]</scope>
    <source>
        <strain evidence="15">YL45</strain>
    </source>
</reference>
<dbReference type="InterPro" id="IPR006656">
    <property type="entry name" value="Mopterin_OxRdtase"/>
</dbReference>
<evidence type="ECO:0000256" key="12">
    <source>
        <dbReference type="SAM" id="SignalP"/>
    </source>
</evidence>
<dbReference type="GO" id="GO:0051539">
    <property type="term" value="F:4 iron, 4 sulfur cluster binding"/>
    <property type="evidence" value="ECO:0007669"/>
    <property type="project" value="UniProtKB-KW"/>
</dbReference>
<evidence type="ECO:0000256" key="3">
    <source>
        <dbReference type="ARBA" id="ARBA00004196"/>
    </source>
</evidence>
<keyword evidence="10" id="KW-0408">Iron</keyword>
<evidence type="ECO:0000256" key="1">
    <source>
        <dbReference type="ARBA" id="ARBA00001942"/>
    </source>
</evidence>
<dbReference type="InterPro" id="IPR006657">
    <property type="entry name" value="MoPterin_dinucl-bd_dom"/>
</dbReference>
<dbReference type="Proteomes" id="UP000214610">
    <property type="component" value="Unassembled WGS sequence"/>
</dbReference>
<protein>
    <submittedName>
        <fullName evidence="14">Molybdopterin dinucleotide-binding protein</fullName>
    </submittedName>
</protein>
<keyword evidence="5" id="KW-0004">4Fe-4S</keyword>
<dbReference type="InterPro" id="IPR009010">
    <property type="entry name" value="Asp_de-COase-like_dom_sf"/>
</dbReference>
<dbReference type="InterPro" id="IPR006311">
    <property type="entry name" value="TAT_signal"/>
</dbReference>
<dbReference type="Gene3D" id="3.30.200.210">
    <property type="match status" value="1"/>
</dbReference>
<feature type="signal peptide" evidence="12">
    <location>
        <begin position="1"/>
        <end position="26"/>
    </location>
</feature>
<evidence type="ECO:0000256" key="5">
    <source>
        <dbReference type="ARBA" id="ARBA00022485"/>
    </source>
</evidence>
<evidence type="ECO:0000313" key="15">
    <source>
        <dbReference type="Proteomes" id="UP000214610"/>
    </source>
</evidence>
<evidence type="ECO:0000256" key="6">
    <source>
        <dbReference type="ARBA" id="ARBA00022505"/>
    </source>
</evidence>
<dbReference type="CDD" id="cd02792">
    <property type="entry name" value="MopB_CT_Formate-Dh-Na-like"/>
    <property type="match status" value="1"/>
</dbReference>
<dbReference type="GeneID" id="78361247"/>
<dbReference type="Gene3D" id="2.40.40.20">
    <property type="match status" value="1"/>
</dbReference>
<dbReference type="SUPFAM" id="SSF50692">
    <property type="entry name" value="ADC-like"/>
    <property type="match status" value="1"/>
</dbReference>
<evidence type="ECO:0000256" key="10">
    <source>
        <dbReference type="ARBA" id="ARBA00023004"/>
    </source>
</evidence>
<sequence>MQTTRRHFLKSSAAFSLASAAFSAKAAGRFVPGQVKPWKLHDTQEFLNICCYCSGGCGTICSVRDGQLVNIEGDPDNPCNLGGLCPKGSALTGLRDIVSPKQKLINHPYRLTQPLVRRPGSKEWEPISWSQIIDEIARAIKKTRDESYTAVENGVTVNRCEGIASFGAAQLNNEEGYLVQKFARSLGVVQIDNQTRVCHSSTVSGLAPSFGRGSMTSHWCDFQNSDVILSIGANNVENHPLSSRWVHKAVDKGAKWIVVDPRFNRTASQADIFAHIRPGTDIAFFGGMINYILSNNLYQKEYVKAYTNATYLINKDFNFDVDDGLFTGWEDKEHAYDNRTWMYQTEEVIPWDSEPGANGAWINNPGVPKFNAPALKVPKKDPTLQDPHCVLNLMAKHYSRYTLEKVYEVTGIDPELLELIYKTYAASGAPEKSGNILYALGQTQHSYGSQNCRIMCVVQLLLGNVGVAGGGINALRGEPNVQGSTDIGATMDFTPGYLAWPISQKHPTLNAYLSAETYAAGYYMNKPKFMVSLLKEWFGENATAENDYCYDLLPKRSLKHNDSTIPSFQYMNEGQVKGYLVWGMNPAHSASNAKFTRHAMAKLDWLVVADWFETETASFWKAPDMDPTKINTTVYMLPAALIYEKEGSINNSGRWMQWRQKAIEPQGQAKSDFEILSRLFLRIRQIYANEGGVNPEQILKVNWNYRDPMGHLDVKSVSHALNGYNTKTGKLLGGYHQLTADGSTACGDWIFGGFYNNEVAKWDPMEQPCARRSLNDPSGLGLYSEWSFSWPANRRVLYNRASADPQGKPWNPNKMLVSWNGEKWVNNDVGDFVTSKVENGKVVQVPPNDNAFFMTWEQHSRLFAYPMKDGPMPEHYEPYESPVKNLLNGRNDSPMVQFTQWKNVQRGNAEEFPIVATSYSITEHWQSGTQTRNIPWLVEVQPQPFVEISEELAKEKGIRNGDRIRVFNKRGSIVAWAMVTVRLRPMTVNNKPVHTIGLVHHWSWASAFSTGDTMNDLTPNVGDPNSYIPEYKAFLVNVEKA</sequence>
<dbReference type="PROSITE" id="PS51669">
    <property type="entry name" value="4FE4S_MOW_BIS_MGD"/>
    <property type="match status" value="1"/>
</dbReference>
<dbReference type="PROSITE" id="PS00932">
    <property type="entry name" value="MOLYBDOPTERIN_PROK_3"/>
    <property type="match status" value="1"/>
</dbReference>
<feature type="chain" id="PRO_5011238778" evidence="12">
    <location>
        <begin position="27"/>
        <end position="1041"/>
    </location>
</feature>
<dbReference type="PANTHER" id="PTHR43598:SF1">
    <property type="entry name" value="FORMATE DEHYDROGENASE-O MAJOR SUBUNIT"/>
    <property type="match status" value="1"/>
</dbReference>
<dbReference type="GO" id="GO:0030313">
    <property type="term" value="C:cell envelope"/>
    <property type="evidence" value="ECO:0007669"/>
    <property type="project" value="UniProtKB-SubCell"/>
</dbReference>
<dbReference type="GO" id="GO:0043546">
    <property type="term" value="F:molybdopterin cofactor binding"/>
    <property type="evidence" value="ECO:0007669"/>
    <property type="project" value="InterPro"/>
</dbReference>
<keyword evidence="9" id="KW-0560">Oxidoreductase</keyword>
<dbReference type="Gene3D" id="3.40.50.740">
    <property type="match status" value="1"/>
</dbReference>
<dbReference type="EMBL" id="NHMP01000010">
    <property type="protein sequence ID" value="OXE44548.1"/>
    <property type="molecule type" value="Genomic_DNA"/>
</dbReference>
<evidence type="ECO:0000256" key="11">
    <source>
        <dbReference type="ARBA" id="ARBA00023014"/>
    </source>
</evidence>
<dbReference type="SMART" id="SM00926">
    <property type="entry name" value="Molybdop_Fe4S4"/>
    <property type="match status" value="1"/>
</dbReference>
<dbReference type="GO" id="GO:0009055">
    <property type="term" value="F:electron transfer activity"/>
    <property type="evidence" value="ECO:0007669"/>
    <property type="project" value="TreeGrafter"/>
</dbReference>
<gene>
    <name evidence="14" type="ORF">ADH67_11740</name>
</gene>
<evidence type="ECO:0000313" key="14">
    <source>
        <dbReference type="EMBL" id="OXE44548.1"/>
    </source>
</evidence>
<comment type="cofactor">
    <cofactor evidence="1">
        <name>Mo-bis(molybdopterin guanine dinucleotide)</name>
        <dbReference type="ChEBI" id="CHEBI:60539"/>
    </cofactor>
</comment>
<feature type="domain" description="4Fe-4S Mo/W bis-MGD-type" evidence="13">
    <location>
        <begin position="43"/>
        <end position="99"/>
    </location>
</feature>
<dbReference type="Gene3D" id="3.40.228.10">
    <property type="entry name" value="Dimethylsulfoxide Reductase, domain 2"/>
    <property type="match status" value="2"/>
</dbReference>
<comment type="similarity">
    <text evidence="4">Belongs to the prokaryotic molybdopterin-containing oxidoreductase family.</text>
</comment>
<dbReference type="GO" id="GO:0016491">
    <property type="term" value="F:oxidoreductase activity"/>
    <property type="evidence" value="ECO:0007669"/>
    <property type="project" value="UniProtKB-KW"/>
</dbReference>
<comment type="cofactor">
    <cofactor evidence="2">
        <name>[4Fe-4S] cluster</name>
        <dbReference type="ChEBI" id="CHEBI:49883"/>
    </cofactor>
</comment>
<dbReference type="InterPro" id="IPR006655">
    <property type="entry name" value="Mopterin_OxRdtase_prok_CS"/>
</dbReference>
<dbReference type="Pfam" id="PF00384">
    <property type="entry name" value="Molybdopterin"/>
    <property type="match status" value="1"/>
</dbReference>
<dbReference type="RefSeq" id="WP_066592352.1">
    <property type="nucleotide sequence ID" value="NZ_CAJTBZ010000025.1"/>
</dbReference>
<evidence type="ECO:0000256" key="9">
    <source>
        <dbReference type="ARBA" id="ARBA00023002"/>
    </source>
</evidence>
<keyword evidence="15" id="KW-1185">Reference proteome</keyword>
<keyword evidence="6" id="KW-0500">Molybdenum</keyword>
<evidence type="ECO:0000256" key="2">
    <source>
        <dbReference type="ARBA" id="ARBA00001966"/>
    </source>
</evidence>
<keyword evidence="11" id="KW-0411">Iron-sulfur</keyword>
<comment type="subcellular location">
    <subcellularLocation>
        <location evidence="3">Cell envelope</location>
    </subcellularLocation>
</comment>
<dbReference type="GO" id="GO:0030151">
    <property type="term" value="F:molybdenum ion binding"/>
    <property type="evidence" value="ECO:0007669"/>
    <property type="project" value="TreeGrafter"/>
</dbReference>
<dbReference type="PANTHER" id="PTHR43598">
    <property type="entry name" value="TUNGSTEN-CONTAINING FORMYLMETHANOFURAN DEHYDROGENASE 2 SUBUNIT B"/>
    <property type="match status" value="1"/>
</dbReference>